<dbReference type="AlphaFoldDB" id="A0A9P6LMS4"/>
<reference evidence="2" key="2">
    <citation type="submission" date="2020-11" db="EMBL/GenBank/DDBJ databases">
        <title>Whole genome sequencing of Colletotrichum sp.</title>
        <authorList>
            <person name="Li H."/>
        </authorList>
    </citation>
    <scope>NUCLEOTIDE SEQUENCE</scope>
    <source>
        <strain evidence="2">CkLH20</strain>
    </source>
</reference>
<keyword evidence="1" id="KW-0472">Membrane</keyword>
<organism evidence="2 3">
    <name type="scientific">Colletotrichum karsti</name>
    <dbReference type="NCBI Taxonomy" id="1095194"/>
    <lineage>
        <taxon>Eukaryota</taxon>
        <taxon>Fungi</taxon>
        <taxon>Dikarya</taxon>
        <taxon>Ascomycota</taxon>
        <taxon>Pezizomycotina</taxon>
        <taxon>Sordariomycetes</taxon>
        <taxon>Hypocreomycetidae</taxon>
        <taxon>Glomerellales</taxon>
        <taxon>Glomerellaceae</taxon>
        <taxon>Colletotrichum</taxon>
        <taxon>Colletotrichum boninense species complex</taxon>
    </lineage>
</organism>
<dbReference type="GeneID" id="62156744"/>
<feature type="transmembrane region" description="Helical" evidence="1">
    <location>
        <begin position="348"/>
        <end position="376"/>
    </location>
</feature>
<dbReference type="OrthoDB" id="5428890at2759"/>
<evidence type="ECO:0000256" key="1">
    <source>
        <dbReference type="SAM" id="Phobius"/>
    </source>
</evidence>
<comment type="caution">
    <text evidence="2">The sequence shown here is derived from an EMBL/GenBank/DDBJ whole genome shotgun (WGS) entry which is preliminary data.</text>
</comment>
<sequence length="391" mass="44603">MSGVGPPIFPLESVSRAQLQELCEILWHQPKDADATSSQPWGTHSPQQSRKTKLEPYFQFYREMTASYIYDAFPPDEVQALRSHEDLFNIARLIRDKSDVKRADLVKDYFDSRRDDGETLPEDEDRAFNLAVRVMLMVGCSFEGQIGGLLELGTEPSIWRNEQSLQDFVSATFPTRHNPVLDDDDVLPDMKSALRATRLKKVAGLTFEGTDDLRNHLRLNHKTGVVEVFHHTTVLKEYLRASKDQIGQGASSLLPRQLALETIDSLQKVLFPLDKDSQALLLSLVSKQSLDPDCRSLSYPSYRHEHERKVTYQYWGSRLVDLYEELENPKPRDTLGLWLKANSKERHVMLATLVGVMIAIILGILSLVVGIFQAWVAYEAWKHPVKETPEK</sequence>
<keyword evidence="1" id="KW-1133">Transmembrane helix</keyword>
<dbReference type="Proteomes" id="UP000781932">
    <property type="component" value="Unassembled WGS sequence"/>
</dbReference>
<name>A0A9P6LMS4_9PEZI</name>
<reference evidence="2" key="1">
    <citation type="submission" date="2020-03" db="EMBL/GenBank/DDBJ databases">
        <authorList>
            <person name="He L."/>
        </authorList>
    </citation>
    <scope>NUCLEOTIDE SEQUENCE</scope>
    <source>
        <strain evidence="2">CkLH20</strain>
    </source>
</reference>
<dbReference type="RefSeq" id="XP_038751265.1">
    <property type="nucleotide sequence ID" value="XM_038883670.1"/>
</dbReference>
<keyword evidence="3" id="KW-1185">Reference proteome</keyword>
<protein>
    <submittedName>
        <fullName evidence="2">Uncharacterized protein</fullName>
    </submittedName>
</protein>
<gene>
    <name evidence="2" type="ORF">CkaCkLH20_00950</name>
</gene>
<dbReference type="EMBL" id="JAATWM020000002">
    <property type="protein sequence ID" value="KAF9881804.1"/>
    <property type="molecule type" value="Genomic_DNA"/>
</dbReference>
<evidence type="ECO:0000313" key="3">
    <source>
        <dbReference type="Proteomes" id="UP000781932"/>
    </source>
</evidence>
<keyword evidence="1" id="KW-0812">Transmembrane</keyword>
<evidence type="ECO:0000313" key="2">
    <source>
        <dbReference type="EMBL" id="KAF9881804.1"/>
    </source>
</evidence>
<proteinExistence type="predicted"/>
<accession>A0A9P6LMS4</accession>